<keyword evidence="2" id="KW-1185">Reference proteome</keyword>
<proteinExistence type="predicted"/>
<reference evidence="1" key="1">
    <citation type="submission" date="2020-07" db="EMBL/GenBank/DDBJ databases">
        <authorList>
            <person name="Tarantini F.S."/>
            <person name="Hong K.W."/>
            <person name="Chan K.G."/>
        </authorList>
    </citation>
    <scope>NUCLEOTIDE SEQUENCE</scope>
    <source>
        <strain evidence="1">32-07</strain>
    </source>
</reference>
<accession>A0ABX8R451</accession>
<dbReference type="Proteomes" id="UP001049518">
    <property type="component" value="Chromosome"/>
</dbReference>
<gene>
    <name evidence="1" type="ORF">AGRA3207_007389</name>
</gene>
<dbReference type="RefSeq" id="WP_231332034.1">
    <property type="nucleotide sequence ID" value="NZ_CP059572.1"/>
</dbReference>
<evidence type="ECO:0000313" key="1">
    <source>
        <dbReference type="EMBL" id="QXJ25830.1"/>
    </source>
</evidence>
<protein>
    <submittedName>
        <fullName evidence="1">Pentapeptide repeat-containing protein</fullName>
    </submittedName>
</protein>
<dbReference type="Gene3D" id="2.160.20.80">
    <property type="entry name" value="E3 ubiquitin-protein ligase SopA"/>
    <property type="match status" value="1"/>
</dbReference>
<dbReference type="InterPro" id="IPR001646">
    <property type="entry name" value="5peptide_repeat"/>
</dbReference>
<name>A0ABX8R451_9ACTN</name>
<dbReference type="EMBL" id="CP059572">
    <property type="protein sequence ID" value="QXJ25830.1"/>
    <property type="molecule type" value="Genomic_DNA"/>
</dbReference>
<evidence type="ECO:0000313" key="2">
    <source>
        <dbReference type="Proteomes" id="UP001049518"/>
    </source>
</evidence>
<dbReference type="Pfam" id="PF00805">
    <property type="entry name" value="Pentapeptide"/>
    <property type="match status" value="1"/>
</dbReference>
<organism evidence="1 2">
    <name type="scientific">Actinomadura graeca</name>
    <dbReference type="NCBI Taxonomy" id="2750812"/>
    <lineage>
        <taxon>Bacteria</taxon>
        <taxon>Bacillati</taxon>
        <taxon>Actinomycetota</taxon>
        <taxon>Actinomycetes</taxon>
        <taxon>Streptosporangiales</taxon>
        <taxon>Thermomonosporaceae</taxon>
        <taxon>Actinomadura</taxon>
    </lineage>
</organism>
<dbReference type="SUPFAM" id="SSF141571">
    <property type="entry name" value="Pentapeptide repeat-like"/>
    <property type="match status" value="1"/>
</dbReference>
<sequence length="67" mass="7232">MRADFGGRRLVDEDDEEIAPSITRDRIHPYADLTDADLTDANLKGANLTGADLNGAHLTRANLVGEP</sequence>